<dbReference type="InParanoid" id="D8LIJ0"/>
<feature type="compositionally biased region" description="Basic and acidic residues" evidence="7">
    <location>
        <begin position="575"/>
        <end position="592"/>
    </location>
</feature>
<feature type="compositionally biased region" description="Pro residues" evidence="7">
    <location>
        <begin position="1014"/>
        <end position="1024"/>
    </location>
</feature>
<dbReference type="SUPFAM" id="SSF54211">
    <property type="entry name" value="Ribosomal protein S5 domain 2-like"/>
    <property type="match status" value="1"/>
</dbReference>
<evidence type="ECO:0000256" key="5">
    <source>
        <dbReference type="ARBA" id="ARBA00023204"/>
    </source>
</evidence>
<dbReference type="GO" id="GO:0030983">
    <property type="term" value="F:mismatched DNA binding"/>
    <property type="evidence" value="ECO:0007669"/>
    <property type="project" value="InterPro"/>
</dbReference>
<proteinExistence type="inferred from homology"/>
<dbReference type="EMBL" id="FN649760">
    <property type="protein sequence ID" value="CBN80029.1"/>
    <property type="molecule type" value="Genomic_DNA"/>
</dbReference>
<feature type="compositionally biased region" description="Low complexity" evidence="7">
    <location>
        <begin position="747"/>
        <end position="764"/>
    </location>
</feature>
<dbReference type="Gene3D" id="3.30.230.10">
    <property type="match status" value="1"/>
</dbReference>
<dbReference type="NCBIfam" id="TIGR00585">
    <property type="entry name" value="mutl"/>
    <property type="match status" value="1"/>
</dbReference>
<feature type="compositionally biased region" description="Gly residues" evidence="7">
    <location>
        <begin position="466"/>
        <end position="476"/>
    </location>
</feature>
<feature type="compositionally biased region" description="Low complexity" evidence="7">
    <location>
        <begin position="430"/>
        <end position="441"/>
    </location>
</feature>
<feature type="compositionally biased region" description="Basic and acidic residues" evidence="7">
    <location>
        <begin position="922"/>
        <end position="931"/>
    </location>
</feature>
<protein>
    <submittedName>
        <fullName evidence="9">MutL protein homolog 1</fullName>
    </submittedName>
</protein>
<feature type="region of interest" description="Disordered" evidence="7">
    <location>
        <begin position="916"/>
        <end position="946"/>
    </location>
</feature>
<dbReference type="Pfam" id="PF13589">
    <property type="entry name" value="HATPase_c_3"/>
    <property type="match status" value="1"/>
</dbReference>
<dbReference type="GO" id="GO:0009536">
    <property type="term" value="C:plastid"/>
    <property type="evidence" value="ECO:0007669"/>
    <property type="project" value="UniProtKB-SubCell"/>
</dbReference>
<dbReference type="InterPro" id="IPR036890">
    <property type="entry name" value="HATPase_C_sf"/>
</dbReference>
<keyword evidence="5" id="KW-0234">DNA repair</keyword>
<dbReference type="Pfam" id="PF01119">
    <property type="entry name" value="DNA_mis_repair"/>
    <property type="match status" value="1"/>
</dbReference>
<dbReference type="SUPFAM" id="SSF55874">
    <property type="entry name" value="ATPase domain of HSP90 chaperone/DNA topoisomerase II/histidine kinase"/>
    <property type="match status" value="1"/>
</dbReference>
<dbReference type="GO" id="GO:0016887">
    <property type="term" value="F:ATP hydrolysis activity"/>
    <property type="evidence" value="ECO:0007669"/>
    <property type="project" value="InterPro"/>
</dbReference>
<feature type="region of interest" description="Disordered" evidence="7">
    <location>
        <begin position="1008"/>
        <end position="1040"/>
    </location>
</feature>
<dbReference type="InterPro" id="IPR038973">
    <property type="entry name" value="MutL/Mlh/Pms-like"/>
</dbReference>
<dbReference type="InterPro" id="IPR014762">
    <property type="entry name" value="DNA_mismatch_repair_CS"/>
</dbReference>
<dbReference type="GO" id="GO:0006298">
    <property type="term" value="P:mismatch repair"/>
    <property type="evidence" value="ECO:0007669"/>
    <property type="project" value="InterPro"/>
</dbReference>
<dbReference type="CDD" id="cd16926">
    <property type="entry name" value="HATPase_MutL-MLH-PMS-like"/>
    <property type="match status" value="1"/>
</dbReference>
<evidence type="ECO:0000256" key="1">
    <source>
        <dbReference type="ARBA" id="ARBA00004123"/>
    </source>
</evidence>
<dbReference type="Pfam" id="PF16413">
    <property type="entry name" value="Mlh1_C"/>
    <property type="match status" value="1"/>
</dbReference>
<dbReference type="InterPro" id="IPR013507">
    <property type="entry name" value="DNA_mismatch_S5_2-like"/>
</dbReference>
<keyword evidence="4" id="KW-0227">DNA damage</keyword>
<dbReference type="SMART" id="SM01340">
    <property type="entry name" value="DNA_mis_repair"/>
    <property type="match status" value="1"/>
</dbReference>
<evidence type="ECO:0000259" key="8">
    <source>
        <dbReference type="SMART" id="SM01340"/>
    </source>
</evidence>
<sequence length="1123" mass="119508">MSGANGEPRKILKLDEDVVNRIAAGEVVQRPANAVKELMENSLDAGSTSITVTAKQGGLKLLQIQDNGHGIRREDLPIVCERFTTSKLREFGDLRTMSTFGFRGEALASITHTAKVTITSKTPSSQVAYKAKYSDGRLVAGGPGQSADPKPCAGVTGTTILAEDLFYNMDTRRRAFKSPGEQYKGILDVVTRYAVHFGDRGVSFTCKKHGQPSPDLHTPPRSSCLANIRVAFGPALSRELVELECSQAEELLDQGADGGEVAPSKFAFKAKGLVSGADYSAKRSDFILFINDRLVESPSIKKTVESAYKDVLPKNTHPFVYLGITMPSHHLDVNVHPTKREVHFLHQEELLECLRQAVEQKLAGANQSRTFYSQVILPDMDFGTPETTTTTAAAGTSSKKPGDRGDASPDTEGPTPPESSGGGGGGGGDASASPRSSSRRSPPAPRNVGLEAMVEGDEGGEEEAGGDAGSSSGEGGQAARKLVRTDRTAGNLDAFLRPSQQPALFSPFQPSQSGGSSKQRGKARGGGGGSGRSSDMEEDGRGRKAKGGSKNEEDGDAAAAGGAEGPAVTEIYSSEEEKGEGGEDGEKEKEEGEVVICVCPVPDVGQPDNVGQEEEEVGEEEGKGPASEATSGDRSQEKPSAGSGTGGAVAAAVERPDKEKTPPQTKRDNNNEEQSKMKPSKRKKQAMPFAGISKLGRPHQNCNCCGGRAPRGPDGSIVLTQEAGATGGSSSTPGDGIDGVPQRGTTSSQDSSSSGSQAAAVRAQQQHRRPDTFVETSVKYNSVRSLIADFKTQAHKGLTQMLRKYSFVGMVDLHLSLLQFNTKLVLVNHTALSKEAFFQMTLRRFGAMPRLPLAIPLPVLPLIRAAFDLPEAAWTAMDGDKDDLAQDAVKLLEEKAALLDEYFMISLSRRSVAATANDDDSVEGKGGEERGANGTAGSDAAQEDGEEAQALCISSLPLLLEGHTPVGEGLPVFLLRLAIEVDWSEERTCFEGVATELALFYSTLPQGGEDTAVPPAPLPPPPRSAPRQQPRKEHRRHRHRWVRGQEWGTGRPGKARRRGGGGVRARARRAEFALAPAEATAVVQNVLYPAFRWALLPPQAFAADGTVLQLACLERLYKVFERC</sequence>
<evidence type="ECO:0000313" key="10">
    <source>
        <dbReference type="Proteomes" id="UP000002630"/>
    </source>
</evidence>
<dbReference type="PROSITE" id="PS00058">
    <property type="entry name" value="DNA_MISMATCH_REPAIR_1"/>
    <property type="match status" value="1"/>
</dbReference>
<dbReference type="FunFam" id="3.30.230.10:FF:000014">
    <property type="entry name" value="DNA mismatch repair protein Mlh1"/>
    <property type="match status" value="1"/>
</dbReference>
<evidence type="ECO:0000313" key="9">
    <source>
        <dbReference type="EMBL" id="CBN80029.1"/>
    </source>
</evidence>
<dbReference type="eggNOG" id="KOG1979">
    <property type="taxonomic scope" value="Eukaryota"/>
</dbReference>
<dbReference type="Proteomes" id="UP000002630">
    <property type="component" value="Unassembled WGS sequence"/>
</dbReference>
<comment type="similarity">
    <text evidence="3">Belongs to the DNA mismatch repair MutL/HexB family.</text>
</comment>
<comment type="subcellular location">
    <subcellularLocation>
        <location evidence="1">Nucleus</location>
    </subcellularLocation>
    <subcellularLocation>
        <location evidence="2">Plastid</location>
    </subcellularLocation>
</comment>
<dbReference type="Gene3D" id="3.30.565.10">
    <property type="entry name" value="Histidine kinase-like ATPase, C-terminal domain"/>
    <property type="match status" value="1"/>
</dbReference>
<accession>D8LIJ0</accession>
<name>D8LIJ0_ECTSI</name>
<dbReference type="STRING" id="2880.D8LIJ0"/>
<feature type="compositionally biased region" description="Low complexity" evidence="7">
    <location>
        <begin position="728"/>
        <end position="739"/>
    </location>
</feature>
<evidence type="ECO:0000256" key="7">
    <source>
        <dbReference type="SAM" id="MobiDB-lite"/>
    </source>
</evidence>
<feature type="compositionally biased region" description="Basic and acidic residues" evidence="7">
    <location>
        <begin position="654"/>
        <end position="676"/>
    </location>
</feature>
<dbReference type="PANTHER" id="PTHR10073">
    <property type="entry name" value="DNA MISMATCH REPAIR PROTEIN MLH, PMS, MUTL"/>
    <property type="match status" value="1"/>
</dbReference>
<dbReference type="InterPro" id="IPR002099">
    <property type="entry name" value="MutL/Mlh/PMS"/>
</dbReference>
<evidence type="ECO:0000256" key="2">
    <source>
        <dbReference type="ARBA" id="ARBA00004474"/>
    </source>
</evidence>
<dbReference type="OrthoDB" id="10254304at2759"/>
<feature type="region of interest" description="Disordered" evidence="7">
    <location>
        <begin position="380"/>
        <end position="699"/>
    </location>
</feature>
<dbReference type="GO" id="GO:0005524">
    <property type="term" value="F:ATP binding"/>
    <property type="evidence" value="ECO:0007669"/>
    <property type="project" value="InterPro"/>
</dbReference>
<dbReference type="CDD" id="cd03483">
    <property type="entry name" value="MutL_Trans_MLH1"/>
    <property type="match status" value="1"/>
</dbReference>
<feature type="region of interest" description="Disordered" evidence="7">
    <location>
        <begin position="713"/>
        <end position="771"/>
    </location>
</feature>
<dbReference type="PANTHER" id="PTHR10073:SF12">
    <property type="entry name" value="DNA MISMATCH REPAIR PROTEIN MLH1"/>
    <property type="match status" value="1"/>
</dbReference>
<dbReference type="InterPro" id="IPR020568">
    <property type="entry name" value="Ribosomal_Su5_D2-typ_SF"/>
</dbReference>
<feature type="compositionally biased region" description="Low complexity" evidence="7">
    <location>
        <begin position="387"/>
        <end position="396"/>
    </location>
</feature>
<dbReference type="FunFam" id="3.30.565.10:FF:000109">
    <property type="entry name" value="Related to MLH1-DNA mismatch repair protein"/>
    <property type="match status" value="1"/>
</dbReference>
<feature type="compositionally biased region" description="Gly residues" evidence="7">
    <location>
        <begin position="420"/>
        <end position="429"/>
    </location>
</feature>
<evidence type="ECO:0000256" key="6">
    <source>
        <dbReference type="ARBA" id="ARBA00023242"/>
    </source>
</evidence>
<dbReference type="InterPro" id="IPR032189">
    <property type="entry name" value="Mlh1_C"/>
</dbReference>
<dbReference type="FunCoup" id="D8LIJ0">
    <property type="interactions" value="242"/>
</dbReference>
<feature type="compositionally biased region" description="Acidic residues" evidence="7">
    <location>
        <begin position="454"/>
        <end position="465"/>
    </location>
</feature>
<keyword evidence="10" id="KW-1185">Reference proteome</keyword>
<organism evidence="9 10">
    <name type="scientific">Ectocarpus siliculosus</name>
    <name type="common">Brown alga</name>
    <name type="synonym">Conferva siliculosa</name>
    <dbReference type="NCBI Taxonomy" id="2880"/>
    <lineage>
        <taxon>Eukaryota</taxon>
        <taxon>Sar</taxon>
        <taxon>Stramenopiles</taxon>
        <taxon>Ochrophyta</taxon>
        <taxon>PX clade</taxon>
        <taxon>Phaeophyceae</taxon>
        <taxon>Ectocarpales</taxon>
        <taxon>Ectocarpaceae</taxon>
        <taxon>Ectocarpus</taxon>
    </lineage>
</organism>
<reference evidence="9 10" key="1">
    <citation type="journal article" date="2010" name="Nature">
        <title>The Ectocarpus genome and the independent evolution of multicellularity in brown algae.</title>
        <authorList>
            <person name="Cock J.M."/>
            <person name="Sterck L."/>
            <person name="Rouze P."/>
            <person name="Scornet D."/>
            <person name="Allen A.E."/>
            <person name="Amoutzias G."/>
            <person name="Anthouard V."/>
            <person name="Artiguenave F."/>
            <person name="Aury J.M."/>
            <person name="Badger J.H."/>
            <person name="Beszteri B."/>
            <person name="Billiau K."/>
            <person name="Bonnet E."/>
            <person name="Bothwell J.H."/>
            <person name="Bowler C."/>
            <person name="Boyen C."/>
            <person name="Brownlee C."/>
            <person name="Carrano C.J."/>
            <person name="Charrier B."/>
            <person name="Cho G.Y."/>
            <person name="Coelho S.M."/>
            <person name="Collen J."/>
            <person name="Corre E."/>
            <person name="Da Silva C."/>
            <person name="Delage L."/>
            <person name="Delaroque N."/>
            <person name="Dittami S.M."/>
            <person name="Doulbeau S."/>
            <person name="Elias M."/>
            <person name="Farnham G."/>
            <person name="Gachon C.M."/>
            <person name="Gschloessl B."/>
            <person name="Heesch S."/>
            <person name="Jabbari K."/>
            <person name="Jubin C."/>
            <person name="Kawai H."/>
            <person name="Kimura K."/>
            <person name="Kloareg B."/>
            <person name="Kupper F.C."/>
            <person name="Lang D."/>
            <person name="Le Bail A."/>
            <person name="Leblanc C."/>
            <person name="Lerouge P."/>
            <person name="Lohr M."/>
            <person name="Lopez P.J."/>
            <person name="Martens C."/>
            <person name="Maumus F."/>
            <person name="Michel G."/>
            <person name="Miranda-Saavedra D."/>
            <person name="Morales J."/>
            <person name="Moreau H."/>
            <person name="Motomura T."/>
            <person name="Nagasato C."/>
            <person name="Napoli C.A."/>
            <person name="Nelson D.R."/>
            <person name="Nyvall-Collen P."/>
            <person name="Peters A.F."/>
            <person name="Pommier C."/>
            <person name="Potin P."/>
            <person name="Poulain J."/>
            <person name="Quesneville H."/>
            <person name="Read B."/>
            <person name="Rensing S.A."/>
            <person name="Ritter A."/>
            <person name="Rousvoal S."/>
            <person name="Samanta M."/>
            <person name="Samson G."/>
            <person name="Schroeder D.C."/>
            <person name="Segurens B."/>
            <person name="Strittmatter M."/>
            <person name="Tonon T."/>
            <person name="Tregear J.W."/>
            <person name="Valentin K."/>
            <person name="von Dassow P."/>
            <person name="Yamagishi T."/>
            <person name="Van de Peer Y."/>
            <person name="Wincker P."/>
        </authorList>
    </citation>
    <scope>NUCLEOTIDE SEQUENCE [LARGE SCALE GENOMIC DNA]</scope>
    <source>
        <strain evidence="10">Ec32 / CCAP1310/4</strain>
    </source>
</reference>
<evidence type="ECO:0000256" key="3">
    <source>
        <dbReference type="ARBA" id="ARBA00006082"/>
    </source>
</evidence>
<dbReference type="AlphaFoldDB" id="D8LIJ0"/>
<dbReference type="GO" id="GO:0032389">
    <property type="term" value="C:MutLalpha complex"/>
    <property type="evidence" value="ECO:0007669"/>
    <property type="project" value="TreeGrafter"/>
</dbReference>
<dbReference type="InterPro" id="IPR014721">
    <property type="entry name" value="Ribsml_uS5_D2-typ_fold_subgr"/>
</dbReference>
<evidence type="ECO:0000256" key="4">
    <source>
        <dbReference type="ARBA" id="ARBA00022763"/>
    </source>
</evidence>
<feature type="domain" description="DNA mismatch repair protein S5" evidence="8">
    <location>
        <begin position="228"/>
        <end position="363"/>
    </location>
</feature>
<keyword evidence="6" id="KW-0539">Nucleus</keyword>
<dbReference type="GO" id="GO:0140664">
    <property type="term" value="F:ATP-dependent DNA damage sensor activity"/>
    <property type="evidence" value="ECO:0007669"/>
    <property type="project" value="InterPro"/>
</dbReference>
<gene>
    <name evidence="9" type="primary">MLH1</name>
    <name evidence="9" type="ORF">Esi_0022_0137</name>
</gene>